<keyword evidence="1" id="KW-0472">Membrane</keyword>
<keyword evidence="1" id="KW-0812">Transmembrane</keyword>
<evidence type="ECO:0000256" key="1">
    <source>
        <dbReference type="SAM" id="Phobius"/>
    </source>
</evidence>
<feature type="transmembrane region" description="Helical" evidence="1">
    <location>
        <begin position="39"/>
        <end position="57"/>
    </location>
</feature>
<evidence type="ECO:0000313" key="2">
    <source>
        <dbReference type="EMBL" id="QFS50415.1"/>
    </source>
</evidence>
<keyword evidence="3" id="KW-1185">Reference proteome</keyword>
<gene>
    <name evidence="2" type="ORF">GXM_07909</name>
</gene>
<reference evidence="2 3" key="1">
    <citation type="submission" date="2019-10" db="EMBL/GenBank/DDBJ databases">
        <title>Genomic and transcriptomic insights into the perfect genentic adaptation of a filamentous nitrogen-fixing cyanobacterium to rice fields.</title>
        <authorList>
            <person name="Chen Z."/>
        </authorList>
    </citation>
    <scope>NUCLEOTIDE SEQUENCE [LARGE SCALE GENOMIC DNA]</scope>
    <source>
        <strain evidence="2">CCNUC1</strain>
    </source>
</reference>
<dbReference type="EMBL" id="CP045227">
    <property type="protein sequence ID" value="QFS50415.1"/>
    <property type="molecule type" value="Genomic_DNA"/>
</dbReference>
<sequence length="60" mass="6998">MLRVQGQLKYNNRLIARVWTFHDLGYCFIKILFQQVFQFLGAFAPAGVDALVLYLFVSKE</sequence>
<proteinExistence type="predicted"/>
<organism evidence="2 3">
    <name type="scientific">Nostoc sphaeroides CCNUC1</name>
    <dbReference type="NCBI Taxonomy" id="2653204"/>
    <lineage>
        <taxon>Bacteria</taxon>
        <taxon>Bacillati</taxon>
        <taxon>Cyanobacteriota</taxon>
        <taxon>Cyanophyceae</taxon>
        <taxon>Nostocales</taxon>
        <taxon>Nostocaceae</taxon>
        <taxon>Nostoc</taxon>
    </lineage>
</organism>
<dbReference type="Proteomes" id="UP000326678">
    <property type="component" value="Chromosome Gxm2"/>
</dbReference>
<accession>A0A5P8WC69</accession>
<name>A0A5P8WC69_9NOSO</name>
<dbReference type="AlphaFoldDB" id="A0A5P8WC69"/>
<dbReference type="KEGG" id="nsh:GXM_07909"/>
<keyword evidence="1" id="KW-1133">Transmembrane helix</keyword>
<protein>
    <submittedName>
        <fullName evidence="2">Uncharacterized protein</fullName>
    </submittedName>
</protein>
<evidence type="ECO:0000313" key="3">
    <source>
        <dbReference type="Proteomes" id="UP000326678"/>
    </source>
</evidence>